<accession>A0A1H2YG95</accession>
<evidence type="ECO:0000256" key="2">
    <source>
        <dbReference type="SAM" id="Coils"/>
    </source>
</evidence>
<dbReference type="OrthoDB" id="9815217at2"/>
<gene>
    <name evidence="6" type="ORF">SAMN05444336_103121</name>
</gene>
<dbReference type="PANTHER" id="PTHR30329:SF21">
    <property type="entry name" value="LIPOPROTEIN YIAD-RELATED"/>
    <property type="match status" value="1"/>
</dbReference>
<proteinExistence type="predicted"/>
<dbReference type="AlphaFoldDB" id="A0A1H2YG95"/>
<dbReference type="Pfam" id="PF00691">
    <property type="entry name" value="OmpA"/>
    <property type="match status" value="1"/>
</dbReference>
<evidence type="ECO:0000256" key="1">
    <source>
        <dbReference type="PROSITE-ProRule" id="PRU00473"/>
    </source>
</evidence>
<dbReference type="Proteomes" id="UP000199118">
    <property type="component" value="Unassembled WGS sequence"/>
</dbReference>
<evidence type="ECO:0000256" key="4">
    <source>
        <dbReference type="SAM" id="Phobius"/>
    </source>
</evidence>
<dbReference type="Gene3D" id="1.10.287.1490">
    <property type="match status" value="1"/>
</dbReference>
<feature type="transmembrane region" description="Helical" evidence="4">
    <location>
        <begin position="21"/>
        <end position="43"/>
    </location>
</feature>
<feature type="coiled-coil region" evidence="2">
    <location>
        <begin position="103"/>
        <end position="450"/>
    </location>
</feature>
<dbReference type="InterPro" id="IPR006665">
    <property type="entry name" value="OmpA-like"/>
</dbReference>
<evidence type="ECO:0000313" key="6">
    <source>
        <dbReference type="EMBL" id="SDX04223.1"/>
    </source>
</evidence>
<keyword evidence="4" id="KW-0812">Transmembrane</keyword>
<dbReference type="Gene3D" id="3.30.1330.60">
    <property type="entry name" value="OmpA-like domain"/>
    <property type="match status" value="1"/>
</dbReference>
<dbReference type="PROSITE" id="PS51123">
    <property type="entry name" value="OMPA_2"/>
    <property type="match status" value="1"/>
</dbReference>
<evidence type="ECO:0000313" key="7">
    <source>
        <dbReference type="Proteomes" id="UP000199118"/>
    </source>
</evidence>
<protein>
    <submittedName>
        <fullName evidence="6">Chemotaxis protein MotB</fullName>
    </submittedName>
</protein>
<dbReference type="SUPFAM" id="SSF103088">
    <property type="entry name" value="OmpA-like"/>
    <property type="match status" value="1"/>
</dbReference>
<keyword evidence="7" id="KW-1185">Reference proteome</keyword>
<feature type="region of interest" description="Disordered" evidence="3">
    <location>
        <begin position="560"/>
        <end position="592"/>
    </location>
</feature>
<sequence>MALSRRSQRYEGNVWPGFVDAMTALLLVLIFVLSIFMIVQFVLRDLVTGKDAELDNLTMQLAEIAQVLSTERSRGDALEGEVGDLTASLEGERAEVGRLSSLAESLANERDAAQARNAEFEARVAALLADVSSARERIGVLTAARDEQAERAEGAEQALTEARASISELEAAQTRAISDAEQMRLALARLRDEVSEGEEAARLAAAQREALQAMVADLKAEAEAERQALEAARDAARTEVMELRVTAEEKDRVLAALQEELSEEEQARAAQAAAADALRARLEGSETELTAMQLALEEQRKKAEETLTLLAAAESAKAELEGEVTATEDQLAEARARMTEREAMLASAERRLAQEKTVSADEARRVALLNAQAEALRRQLGGLQELLNAEESKNEEMQVQLSNLGSQLNSALARELQLKQREAERNAEEVARLEAEKKSLEARRSEFFGRIREAIEGREGVKVVGDRFVFQSEVLFDPGSADLGQDGQAALSEFAEIFRSFRDALPDELPWVLRVDGHTDDVPLSGGGRYRDNWELSQARALSVVRYLSQEQSFPPERLAANGFGEYQPVDPGDSPEARARNRRIELKLTER</sequence>
<evidence type="ECO:0000256" key="3">
    <source>
        <dbReference type="SAM" id="MobiDB-lite"/>
    </source>
</evidence>
<organism evidence="6 7">
    <name type="scientific">Albimonas donghaensis</name>
    <dbReference type="NCBI Taxonomy" id="356660"/>
    <lineage>
        <taxon>Bacteria</taxon>
        <taxon>Pseudomonadati</taxon>
        <taxon>Pseudomonadota</taxon>
        <taxon>Alphaproteobacteria</taxon>
        <taxon>Rhodobacterales</taxon>
        <taxon>Paracoccaceae</taxon>
        <taxon>Albimonas</taxon>
    </lineage>
</organism>
<evidence type="ECO:0000259" key="5">
    <source>
        <dbReference type="PROSITE" id="PS51123"/>
    </source>
</evidence>
<dbReference type="InterPro" id="IPR050330">
    <property type="entry name" value="Bact_OuterMem_StrucFunc"/>
</dbReference>
<dbReference type="GO" id="GO:0016020">
    <property type="term" value="C:membrane"/>
    <property type="evidence" value="ECO:0007669"/>
    <property type="project" value="UniProtKB-UniRule"/>
</dbReference>
<dbReference type="EMBL" id="FNMZ01000003">
    <property type="protein sequence ID" value="SDX04223.1"/>
    <property type="molecule type" value="Genomic_DNA"/>
</dbReference>
<dbReference type="InterPro" id="IPR036737">
    <property type="entry name" value="OmpA-like_sf"/>
</dbReference>
<dbReference type="NCBIfam" id="NF006542">
    <property type="entry name" value="PRK09039.1-1"/>
    <property type="match status" value="2"/>
</dbReference>
<dbReference type="STRING" id="356660.SAMN05444336_103121"/>
<feature type="compositionally biased region" description="Basic and acidic residues" evidence="3">
    <location>
        <begin position="576"/>
        <end position="592"/>
    </location>
</feature>
<keyword evidence="4" id="KW-1133">Transmembrane helix</keyword>
<keyword evidence="1 4" id="KW-0472">Membrane</keyword>
<keyword evidence="2" id="KW-0175">Coiled coil</keyword>
<dbReference type="RefSeq" id="WP_092681296.1">
    <property type="nucleotide sequence ID" value="NZ_FNMZ01000003.1"/>
</dbReference>
<dbReference type="CDD" id="cd07185">
    <property type="entry name" value="OmpA_C-like"/>
    <property type="match status" value="1"/>
</dbReference>
<name>A0A1H2YG95_9RHOB</name>
<reference evidence="6 7" key="1">
    <citation type="submission" date="2016-10" db="EMBL/GenBank/DDBJ databases">
        <authorList>
            <person name="de Groot N.N."/>
        </authorList>
    </citation>
    <scope>NUCLEOTIDE SEQUENCE [LARGE SCALE GENOMIC DNA]</scope>
    <source>
        <strain evidence="6 7">DSM 17890</strain>
    </source>
</reference>
<dbReference type="PANTHER" id="PTHR30329">
    <property type="entry name" value="STATOR ELEMENT OF FLAGELLAR MOTOR COMPLEX"/>
    <property type="match status" value="1"/>
</dbReference>
<feature type="domain" description="OmpA-like" evidence="5">
    <location>
        <begin position="464"/>
        <end position="592"/>
    </location>
</feature>